<dbReference type="AlphaFoldDB" id="X0TAZ3"/>
<reference evidence="1" key="1">
    <citation type="journal article" date="2014" name="Front. Microbiol.">
        <title>High frequency of phylogenetically diverse reductive dehalogenase-homologous genes in deep subseafloor sedimentary metagenomes.</title>
        <authorList>
            <person name="Kawai M."/>
            <person name="Futagami T."/>
            <person name="Toyoda A."/>
            <person name="Takaki Y."/>
            <person name="Nishi S."/>
            <person name="Hori S."/>
            <person name="Arai W."/>
            <person name="Tsubouchi T."/>
            <person name="Morono Y."/>
            <person name="Uchiyama I."/>
            <person name="Ito T."/>
            <person name="Fujiyama A."/>
            <person name="Inagaki F."/>
            <person name="Takami H."/>
        </authorList>
    </citation>
    <scope>NUCLEOTIDE SEQUENCE</scope>
    <source>
        <strain evidence="1">Expedition CK06-06</strain>
    </source>
</reference>
<organism evidence="1">
    <name type="scientific">marine sediment metagenome</name>
    <dbReference type="NCBI Taxonomy" id="412755"/>
    <lineage>
        <taxon>unclassified sequences</taxon>
        <taxon>metagenomes</taxon>
        <taxon>ecological metagenomes</taxon>
    </lineage>
</organism>
<dbReference type="InterPro" id="IPR002737">
    <property type="entry name" value="MEMO1_fam"/>
</dbReference>
<dbReference type="NCBIfam" id="TIGR04336">
    <property type="entry name" value="AmmeMemoSam_B"/>
    <property type="match status" value="1"/>
</dbReference>
<dbReference type="EMBL" id="BARS01004116">
    <property type="protein sequence ID" value="GAF73245.1"/>
    <property type="molecule type" value="Genomic_DNA"/>
</dbReference>
<evidence type="ECO:0008006" key="2">
    <source>
        <dbReference type="Google" id="ProtNLM"/>
    </source>
</evidence>
<evidence type="ECO:0000313" key="1">
    <source>
        <dbReference type="EMBL" id="GAF73245.1"/>
    </source>
</evidence>
<dbReference type="Gene3D" id="3.40.830.10">
    <property type="entry name" value="LigB-like"/>
    <property type="match status" value="1"/>
</dbReference>
<sequence length="97" mass="10265">MAGPWIYAALALLPGCRAERADTDSSRAASALERTVKMPWAAGKFYPAEADAVRKVVESCLDEANLPSIDGRIIALLAPHAGYQYSGRVAGMAFAPV</sequence>
<dbReference type="Pfam" id="PF01875">
    <property type="entry name" value="Memo"/>
    <property type="match status" value="1"/>
</dbReference>
<gene>
    <name evidence="1" type="ORF">S01H1_08019</name>
</gene>
<comment type="caution">
    <text evidence="1">The sequence shown here is derived from an EMBL/GenBank/DDBJ whole genome shotgun (WGS) entry which is preliminary data.</text>
</comment>
<protein>
    <recommendedName>
        <fullName evidence="2">AmmeMemoRadiSam system protein B</fullName>
    </recommendedName>
</protein>
<name>X0TAZ3_9ZZZZ</name>
<proteinExistence type="predicted"/>
<feature type="non-terminal residue" evidence="1">
    <location>
        <position position="97"/>
    </location>
</feature>
<accession>X0TAZ3</accession>